<evidence type="ECO:0000256" key="1">
    <source>
        <dbReference type="SAM" id="MobiDB-lite"/>
    </source>
</evidence>
<dbReference type="InterPro" id="IPR036412">
    <property type="entry name" value="HAD-like_sf"/>
</dbReference>
<dbReference type="Gene3D" id="3.30.1240.10">
    <property type="match status" value="1"/>
</dbReference>
<evidence type="ECO:0000313" key="3">
    <source>
        <dbReference type="Proteomes" id="UP000305792"/>
    </source>
</evidence>
<dbReference type="Proteomes" id="UP000305792">
    <property type="component" value="Unassembled WGS sequence"/>
</dbReference>
<name>A0A4S8P6Y9_9ACTN</name>
<dbReference type="InterPro" id="IPR023214">
    <property type="entry name" value="HAD_sf"/>
</dbReference>
<gene>
    <name evidence="2" type="ORF">E9998_20080</name>
</gene>
<proteinExistence type="predicted"/>
<dbReference type="GO" id="GO:0005829">
    <property type="term" value="C:cytosol"/>
    <property type="evidence" value="ECO:0007669"/>
    <property type="project" value="TreeGrafter"/>
</dbReference>
<accession>A0A4S8P6Y9</accession>
<feature type="compositionally biased region" description="Basic residues" evidence="1">
    <location>
        <begin position="31"/>
        <end position="40"/>
    </location>
</feature>
<dbReference type="Pfam" id="PF08282">
    <property type="entry name" value="Hydrolase_3"/>
    <property type="match status" value="1"/>
</dbReference>
<feature type="region of interest" description="Disordered" evidence="1">
    <location>
        <begin position="1"/>
        <end position="72"/>
    </location>
</feature>
<feature type="compositionally biased region" description="Basic and acidic residues" evidence="1">
    <location>
        <begin position="18"/>
        <end position="30"/>
    </location>
</feature>
<dbReference type="SUPFAM" id="SSF56784">
    <property type="entry name" value="HAD-like"/>
    <property type="match status" value="1"/>
</dbReference>
<evidence type="ECO:0000313" key="2">
    <source>
        <dbReference type="EMBL" id="THV26030.1"/>
    </source>
</evidence>
<dbReference type="PANTHER" id="PTHR10000">
    <property type="entry name" value="PHOSPHOSERINE PHOSPHATASE"/>
    <property type="match status" value="1"/>
</dbReference>
<feature type="compositionally biased region" description="Basic residues" evidence="1">
    <location>
        <begin position="1"/>
        <end position="10"/>
    </location>
</feature>
<dbReference type="AlphaFoldDB" id="A0A4S8P6Y9"/>
<keyword evidence="3" id="KW-1185">Reference proteome</keyword>
<dbReference type="GO" id="GO:0016791">
    <property type="term" value="F:phosphatase activity"/>
    <property type="evidence" value="ECO:0007669"/>
    <property type="project" value="TreeGrafter"/>
</dbReference>
<dbReference type="EMBL" id="STGX01000016">
    <property type="protein sequence ID" value="THV26030.1"/>
    <property type="molecule type" value="Genomic_DNA"/>
</dbReference>
<comment type="caution">
    <text evidence="2">The sequence shown here is derived from an EMBL/GenBank/DDBJ whole genome shotgun (WGS) entry which is preliminary data.</text>
</comment>
<protein>
    <submittedName>
        <fullName evidence="2">HAD family phosphatase</fullName>
    </submittedName>
</protein>
<organism evidence="2 3">
    <name type="scientific">Glycomyces paridis</name>
    <dbReference type="NCBI Taxonomy" id="2126555"/>
    <lineage>
        <taxon>Bacteria</taxon>
        <taxon>Bacillati</taxon>
        <taxon>Actinomycetota</taxon>
        <taxon>Actinomycetes</taxon>
        <taxon>Glycomycetales</taxon>
        <taxon>Glycomycetaceae</taxon>
        <taxon>Glycomyces</taxon>
    </lineage>
</organism>
<dbReference type="GO" id="GO:0000287">
    <property type="term" value="F:magnesium ion binding"/>
    <property type="evidence" value="ECO:0007669"/>
    <property type="project" value="TreeGrafter"/>
</dbReference>
<dbReference type="Gene3D" id="3.40.50.1000">
    <property type="entry name" value="HAD superfamily/HAD-like"/>
    <property type="match status" value="1"/>
</dbReference>
<dbReference type="PANTHER" id="PTHR10000:SF8">
    <property type="entry name" value="HAD SUPERFAMILY HYDROLASE-LIKE, TYPE 3"/>
    <property type="match status" value="1"/>
</dbReference>
<sequence>MVRPRQHRDRGRQTLARQGRDAHVDHDHRGLPRRLGRRRPPAPPLRETPGLTATGLRRRRGAPDTRGVPTPKVIATDLDGTLLGPGGLLSERNQKALQTAREHGVLTVAVTARPPRAVYRVPELAGVLDAALCCTGAIRYDPATRAADLRHPIPTPVARDLYERLRAALPGAVFAVETGERQIAQSPALQEGVHLGDPWTLLDPDEDLIGAAEAVAELIVRVPGSTGTAMSERTRHIRAPGVSLWHWGSFPEIECTAAEANKGAALAAWCAERGIGPADAVAFGDMPNDVSMLAWAGRSFAMGRAHPEAVAAATDRAEDAAEDGVARAIETLLGTA</sequence>
<reference evidence="2 3" key="1">
    <citation type="journal article" date="2018" name="Int. J. Syst. Evol. Microbiol.">
        <title>Glycomyces paridis sp. nov., isolated from the medicinal plant Paris polyphylla.</title>
        <authorList>
            <person name="Fang X.M."/>
            <person name="Bai J.L."/>
            <person name="Su J."/>
            <person name="Zhao L.L."/>
            <person name="Liu H.Y."/>
            <person name="Ma B.P."/>
            <person name="Zhang Y.Q."/>
            <person name="Yu L.Y."/>
        </authorList>
    </citation>
    <scope>NUCLEOTIDE SEQUENCE [LARGE SCALE GENOMIC DNA]</scope>
    <source>
        <strain evidence="2 3">CPCC 204357</strain>
    </source>
</reference>